<dbReference type="AlphaFoldDB" id="A0A381ZXL1"/>
<evidence type="ECO:0000256" key="7">
    <source>
        <dbReference type="ARBA" id="ARBA00023315"/>
    </source>
</evidence>
<name>A0A381ZXL1_9ZZZZ</name>
<sequence>MRRRVVVTGMGIISPLGIGVEENWSAIINGKSGIGPITRFDTGSFPVRFAGEVAGFDAERYMGHKEVKKMDRFIHFAVAASDYALKDSGYKITEKNAERVGVQVGVGLGGLPAIEKYHNLYKERGVRKISPFFIPMVIANLASGQVSIHSGAKGPNTCVVTACATGTHSIGDAARLIQYGDADVMIAGGTESVITPLCVGGFHAAKALSTRNEDPEGASRPFDKDRDGFVIGEGCGVVVLEEYEAAKRRGAKVYGEIIGYALNGDAYHITSTSPNGEGAARCMKLALKNAGINNNEVQYINAHGTSTGADSTESQSIKSTFGHHAYDLSISSTKSMTGHLLGAAGGVEAIYTLLAISRGILPPTINYNTPDPECDLDYIPNQAREVKITTAISNSFGFGGTNAVLVFKRLIN</sequence>
<dbReference type="PANTHER" id="PTHR11712:SF336">
    <property type="entry name" value="3-OXOACYL-[ACYL-CARRIER-PROTEIN] SYNTHASE, MITOCHONDRIAL"/>
    <property type="match status" value="1"/>
</dbReference>
<dbReference type="PANTHER" id="PTHR11712">
    <property type="entry name" value="POLYKETIDE SYNTHASE-RELATED"/>
    <property type="match status" value="1"/>
</dbReference>
<evidence type="ECO:0000256" key="5">
    <source>
        <dbReference type="ARBA" id="ARBA00023098"/>
    </source>
</evidence>
<dbReference type="InterPro" id="IPR014030">
    <property type="entry name" value="Ketoacyl_synth_N"/>
</dbReference>
<keyword evidence="3" id="KW-0808">Transferase</keyword>
<dbReference type="Pfam" id="PF00109">
    <property type="entry name" value="ketoacyl-synt"/>
    <property type="match status" value="1"/>
</dbReference>
<dbReference type="SMART" id="SM00825">
    <property type="entry name" value="PKS_KS"/>
    <property type="match status" value="1"/>
</dbReference>
<organism evidence="9">
    <name type="scientific">marine metagenome</name>
    <dbReference type="NCBI Taxonomy" id="408172"/>
    <lineage>
        <taxon>unclassified sequences</taxon>
        <taxon>metagenomes</taxon>
        <taxon>ecological metagenomes</taxon>
    </lineage>
</organism>
<accession>A0A381ZXL1</accession>
<dbReference type="GO" id="GO:0005829">
    <property type="term" value="C:cytosol"/>
    <property type="evidence" value="ECO:0007669"/>
    <property type="project" value="TreeGrafter"/>
</dbReference>
<dbReference type="PROSITE" id="PS52004">
    <property type="entry name" value="KS3_2"/>
    <property type="match status" value="1"/>
</dbReference>
<dbReference type="PROSITE" id="PS00606">
    <property type="entry name" value="KS3_1"/>
    <property type="match status" value="1"/>
</dbReference>
<dbReference type="NCBIfam" id="NF005589">
    <property type="entry name" value="PRK07314.1"/>
    <property type="match status" value="1"/>
</dbReference>
<dbReference type="GO" id="GO:0006633">
    <property type="term" value="P:fatty acid biosynthetic process"/>
    <property type="evidence" value="ECO:0007669"/>
    <property type="project" value="UniProtKB-KW"/>
</dbReference>
<protein>
    <recommendedName>
        <fullName evidence="8">Ketosynthase family 3 (KS3) domain-containing protein</fullName>
    </recommendedName>
</protein>
<dbReference type="EMBL" id="UINC01022934">
    <property type="protein sequence ID" value="SVA93582.1"/>
    <property type="molecule type" value="Genomic_DNA"/>
</dbReference>
<proteinExistence type="inferred from homology"/>
<dbReference type="NCBIfam" id="NF004970">
    <property type="entry name" value="PRK06333.1"/>
    <property type="match status" value="1"/>
</dbReference>
<dbReference type="InterPro" id="IPR020841">
    <property type="entry name" value="PKS_Beta-ketoAc_synthase_dom"/>
</dbReference>
<keyword evidence="2" id="KW-0444">Lipid biosynthesis</keyword>
<dbReference type="InterPro" id="IPR018201">
    <property type="entry name" value="Ketoacyl_synth_AS"/>
</dbReference>
<dbReference type="InterPro" id="IPR000794">
    <property type="entry name" value="Beta-ketoacyl_synthase"/>
</dbReference>
<keyword evidence="4" id="KW-0276">Fatty acid metabolism</keyword>
<reference evidence="9" key="1">
    <citation type="submission" date="2018-05" db="EMBL/GenBank/DDBJ databases">
        <authorList>
            <person name="Lanie J.A."/>
            <person name="Ng W.-L."/>
            <person name="Kazmierczak K.M."/>
            <person name="Andrzejewski T.M."/>
            <person name="Davidsen T.M."/>
            <person name="Wayne K.J."/>
            <person name="Tettelin H."/>
            <person name="Glass J.I."/>
            <person name="Rusch D."/>
            <person name="Podicherti R."/>
            <person name="Tsui H.-C.T."/>
            <person name="Winkler M.E."/>
        </authorList>
    </citation>
    <scope>NUCLEOTIDE SEQUENCE</scope>
</reference>
<dbReference type="InterPro" id="IPR014031">
    <property type="entry name" value="Ketoacyl_synth_C"/>
</dbReference>
<dbReference type="CDD" id="cd00834">
    <property type="entry name" value="KAS_I_II"/>
    <property type="match status" value="1"/>
</dbReference>
<dbReference type="PIRSF" id="PIRSF000447">
    <property type="entry name" value="KAS_II"/>
    <property type="match status" value="1"/>
</dbReference>
<evidence type="ECO:0000313" key="9">
    <source>
        <dbReference type="EMBL" id="SVA93582.1"/>
    </source>
</evidence>
<dbReference type="Gene3D" id="3.40.47.10">
    <property type="match status" value="1"/>
</dbReference>
<keyword evidence="7" id="KW-0012">Acyltransferase</keyword>
<feature type="domain" description="Ketosynthase family 3 (KS3)" evidence="8">
    <location>
        <begin position="2"/>
        <end position="409"/>
    </location>
</feature>
<comment type="similarity">
    <text evidence="1">Belongs to the thiolase-like superfamily. Beta-ketoacyl-ACP synthases family.</text>
</comment>
<evidence type="ECO:0000256" key="1">
    <source>
        <dbReference type="ARBA" id="ARBA00008467"/>
    </source>
</evidence>
<evidence type="ECO:0000256" key="3">
    <source>
        <dbReference type="ARBA" id="ARBA00022679"/>
    </source>
</evidence>
<keyword evidence="5" id="KW-0443">Lipid metabolism</keyword>
<dbReference type="FunFam" id="3.40.47.10:FF:000009">
    <property type="entry name" value="3-oxoacyl-[acyl-carrier-protein] synthase 2"/>
    <property type="match status" value="1"/>
</dbReference>
<dbReference type="NCBIfam" id="TIGR03150">
    <property type="entry name" value="fabF"/>
    <property type="match status" value="1"/>
</dbReference>
<dbReference type="SUPFAM" id="SSF53901">
    <property type="entry name" value="Thiolase-like"/>
    <property type="match status" value="2"/>
</dbReference>
<dbReference type="InterPro" id="IPR016039">
    <property type="entry name" value="Thiolase-like"/>
</dbReference>
<gene>
    <name evidence="9" type="ORF">METZ01_LOCUS146436</name>
</gene>
<evidence type="ECO:0000256" key="6">
    <source>
        <dbReference type="ARBA" id="ARBA00023160"/>
    </source>
</evidence>
<dbReference type="InterPro" id="IPR017568">
    <property type="entry name" value="3-oxoacyl-ACP_synth-2"/>
</dbReference>
<evidence type="ECO:0000256" key="4">
    <source>
        <dbReference type="ARBA" id="ARBA00022832"/>
    </source>
</evidence>
<keyword evidence="6" id="KW-0275">Fatty acid biosynthesis</keyword>
<dbReference type="GO" id="GO:0004315">
    <property type="term" value="F:3-oxoacyl-[acyl-carrier-protein] synthase activity"/>
    <property type="evidence" value="ECO:0007669"/>
    <property type="project" value="InterPro"/>
</dbReference>
<evidence type="ECO:0000256" key="2">
    <source>
        <dbReference type="ARBA" id="ARBA00022516"/>
    </source>
</evidence>
<evidence type="ECO:0000259" key="8">
    <source>
        <dbReference type="PROSITE" id="PS52004"/>
    </source>
</evidence>
<dbReference type="Pfam" id="PF02801">
    <property type="entry name" value="Ketoacyl-synt_C"/>
    <property type="match status" value="1"/>
</dbReference>